<evidence type="ECO:0000256" key="1">
    <source>
        <dbReference type="SAM" id="Phobius"/>
    </source>
</evidence>
<dbReference type="InterPro" id="IPR032710">
    <property type="entry name" value="NTF2-like_dom_sf"/>
</dbReference>
<dbReference type="Proteomes" id="UP001301769">
    <property type="component" value="Unassembled WGS sequence"/>
</dbReference>
<keyword evidence="3" id="KW-1185">Reference proteome</keyword>
<organism evidence="2 3">
    <name type="scientific">Rhypophila decipiens</name>
    <dbReference type="NCBI Taxonomy" id="261697"/>
    <lineage>
        <taxon>Eukaryota</taxon>
        <taxon>Fungi</taxon>
        <taxon>Dikarya</taxon>
        <taxon>Ascomycota</taxon>
        <taxon>Pezizomycotina</taxon>
        <taxon>Sordariomycetes</taxon>
        <taxon>Sordariomycetidae</taxon>
        <taxon>Sordariales</taxon>
        <taxon>Naviculisporaceae</taxon>
        <taxon>Rhypophila</taxon>
    </lineage>
</organism>
<evidence type="ECO:0000313" key="2">
    <source>
        <dbReference type="EMBL" id="KAK4208960.1"/>
    </source>
</evidence>
<dbReference type="AlphaFoldDB" id="A0AAN7B5L3"/>
<feature type="transmembrane region" description="Helical" evidence="1">
    <location>
        <begin position="194"/>
        <end position="212"/>
    </location>
</feature>
<proteinExistence type="predicted"/>
<keyword evidence="1" id="KW-0812">Transmembrane</keyword>
<sequence>MRVQNTIRSLLQGYASLDVPTLLASLSDQFIHRVLPASLDMPPRGIDAFAQHATGIFSVFDKFAMVPEETFTDLGKGIVTIHARMEGTLKAKPQSDGPGAVQAPTIEWRNECVMMIRLSPDGSEVLEITEFVDSHKAIEMRQRHAPKNFDGPSTGNATMAQRERMAVWSPTALFTRFSLAMGASAVASTRAARWAGGSILFTCIAAQTFWGVRRWMNSN</sequence>
<keyword evidence="1" id="KW-1133">Transmembrane helix</keyword>
<dbReference type="EMBL" id="MU858221">
    <property type="protein sequence ID" value="KAK4208960.1"/>
    <property type="molecule type" value="Genomic_DNA"/>
</dbReference>
<feature type="transmembrane region" description="Helical" evidence="1">
    <location>
        <begin position="167"/>
        <end position="188"/>
    </location>
</feature>
<comment type="caution">
    <text evidence="2">The sequence shown here is derived from an EMBL/GenBank/DDBJ whole genome shotgun (WGS) entry which is preliminary data.</text>
</comment>
<gene>
    <name evidence="2" type="ORF">QBC37DRAFT_295542</name>
</gene>
<reference evidence="2" key="2">
    <citation type="submission" date="2023-05" db="EMBL/GenBank/DDBJ databases">
        <authorList>
            <consortium name="Lawrence Berkeley National Laboratory"/>
            <person name="Steindorff A."/>
            <person name="Hensen N."/>
            <person name="Bonometti L."/>
            <person name="Westerberg I."/>
            <person name="Brannstrom I.O."/>
            <person name="Guillou S."/>
            <person name="Cros-Aarteil S."/>
            <person name="Calhoun S."/>
            <person name="Haridas S."/>
            <person name="Kuo A."/>
            <person name="Mondo S."/>
            <person name="Pangilinan J."/>
            <person name="Riley R."/>
            <person name="Labutti K."/>
            <person name="Andreopoulos B."/>
            <person name="Lipzen A."/>
            <person name="Chen C."/>
            <person name="Yanf M."/>
            <person name="Daum C."/>
            <person name="Ng V."/>
            <person name="Clum A."/>
            <person name="Ohm R."/>
            <person name="Martin F."/>
            <person name="Silar P."/>
            <person name="Natvig D."/>
            <person name="Lalanne C."/>
            <person name="Gautier V."/>
            <person name="Ament-Velasquez S.L."/>
            <person name="Kruys A."/>
            <person name="Hutchinson M.I."/>
            <person name="Powell A.J."/>
            <person name="Barry K."/>
            <person name="Miller A.N."/>
            <person name="Grigoriev I.V."/>
            <person name="Debuchy R."/>
            <person name="Gladieux P."/>
            <person name="Thoren M.H."/>
            <person name="Johannesson H."/>
        </authorList>
    </citation>
    <scope>NUCLEOTIDE SEQUENCE</scope>
    <source>
        <strain evidence="2">PSN293</strain>
    </source>
</reference>
<keyword evidence="1" id="KW-0472">Membrane</keyword>
<dbReference type="SUPFAM" id="SSF54427">
    <property type="entry name" value="NTF2-like"/>
    <property type="match status" value="1"/>
</dbReference>
<evidence type="ECO:0008006" key="4">
    <source>
        <dbReference type="Google" id="ProtNLM"/>
    </source>
</evidence>
<name>A0AAN7B5L3_9PEZI</name>
<reference evidence="2" key="1">
    <citation type="journal article" date="2023" name="Mol. Phylogenet. Evol.">
        <title>Genome-scale phylogeny and comparative genomics of the fungal order Sordariales.</title>
        <authorList>
            <person name="Hensen N."/>
            <person name="Bonometti L."/>
            <person name="Westerberg I."/>
            <person name="Brannstrom I.O."/>
            <person name="Guillou S."/>
            <person name="Cros-Aarteil S."/>
            <person name="Calhoun S."/>
            <person name="Haridas S."/>
            <person name="Kuo A."/>
            <person name="Mondo S."/>
            <person name="Pangilinan J."/>
            <person name="Riley R."/>
            <person name="LaButti K."/>
            <person name="Andreopoulos B."/>
            <person name="Lipzen A."/>
            <person name="Chen C."/>
            <person name="Yan M."/>
            <person name="Daum C."/>
            <person name="Ng V."/>
            <person name="Clum A."/>
            <person name="Steindorff A."/>
            <person name="Ohm R.A."/>
            <person name="Martin F."/>
            <person name="Silar P."/>
            <person name="Natvig D.O."/>
            <person name="Lalanne C."/>
            <person name="Gautier V."/>
            <person name="Ament-Velasquez S.L."/>
            <person name="Kruys A."/>
            <person name="Hutchinson M.I."/>
            <person name="Powell A.J."/>
            <person name="Barry K."/>
            <person name="Miller A.N."/>
            <person name="Grigoriev I.V."/>
            <person name="Debuchy R."/>
            <person name="Gladieux P."/>
            <person name="Hiltunen Thoren M."/>
            <person name="Johannesson H."/>
        </authorList>
    </citation>
    <scope>NUCLEOTIDE SEQUENCE</scope>
    <source>
        <strain evidence="2">PSN293</strain>
    </source>
</reference>
<accession>A0AAN7B5L3</accession>
<evidence type="ECO:0000313" key="3">
    <source>
        <dbReference type="Proteomes" id="UP001301769"/>
    </source>
</evidence>
<dbReference type="Gene3D" id="3.10.450.50">
    <property type="match status" value="1"/>
</dbReference>
<protein>
    <recommendedName>
        <fullName evidence="4">SnoaL-like domain-containing protein</fullName>
    </recommendedName>
</protein>